<evidence type="ECO:0000313" key="2">
    <source>
        <dbReference type="EMBL" id="HDD31533.1"/>
    </source>
</evidence>
<keyword evidence="1" id="KW-0812">Transmembrane</keyword>
<protein>
    <submittedName>
        <fullName evidence="2">Uncharacterized protein</fullName>
    </submittedName>
</protein>
<reference evidence="2" key="1">
    <citation type="journal article" date="2020" name="mSystems">
        <title>Genome- and Community-Level Interaction Insights into Carbon Utilization and Element Cycling Functions of Hydrothermarchaeota in Hydrothermal Sediment.</title>
        <authorList>
            <person name="Zhou Z."/>
            <person name="Liu Y."/>
            <person name="Xu W."/>
            <person name="Pan J."/>
            <person name="Luo Z.H."/>
            <person name="Li M."/>
        </authorList>
    </citation>
    <scope>NUCLEOTIDE SEQUENCE [LARGE SCALE GENOMIC DNA]</scope>
    <source>
        <strain evidence="2">HyVt-151</strain>
    </source>
</reference>
<feature type="transmembrane region" description="Helical" evidence="1">
    <location>
        <begin position="40"/>
        <end position="60"/>
    </location>
</feature>
<dbReference type="Proteomes" id="UP000886210">
    <property type="component" value="Unassembled WGS sequence"/>
</dbReference>
<feature type="transmembrane region" description="Helical" evidence="1">
    <location>
        <begin position="12"/>
        <end position="34"/>
    </location>
</feature>
<feature type="non-terminal residue" evidence="2">
    <location>
        <position position="64"/>
    </location>
</feature>
<evidence type="ECO:0000256" key="1">
    <source>
        <dbReference type="SAM" id="Phobius"/>
    </source>
</evidence>
<name>A0A7C0TZ24_THELI</name>
<dbReference type="PANTHER" id="PTHR43478">
    <property type="entry name" value="NA+/H+ ANTIPORTER-RELATED"/>
    <property type="match status" value="1"/>
</dbReference>
<gene>
    <name evidence="2" type="ORF">ENF72_02770</name>
</gene>
<sequence length="64" mass="6584">MKHPLHSTIKGGLKMGDFGILSLLPPLVAIGLAILTKRVLFALFFGVWVGGLLVAGGDPVGATT</sequence>
<comment type="caution">
    <text evidence="2">The sequence shown here is derived from an EMBL/GenBank/DDBJ whole genome shotgun (WGS) entry which is preliminary data.</text>
</comment>
<accession>A0A7C0TZ24</accession>
<organism evidence="2">
    <name type="scientific">Thermococcus litoralis</name>
    <dbReference type="NCBI Taxonomy" id="2265"/>
    <lineage>
        <taxon>Archaea</taxon>
        <taxon>Methanobacteriati</taxon>
        <taxon>Methanobacteriota</taxon>
        <taxon>Thermococci</taxon>
        <taxon>Thermococcales</taxon>
        <taxon>Thermococcaceae</taxon>
        <taxon>Thermococcus</taxon>
    </lineage>
</organism>
<keyword evidence="1" id="KW-1133">Transmembrane helix</keyword>
<dbReference type="AlphaFoldDB" id="A0A7C0TZ24"/>
<keyword evidence="1" id="KW-0472">Membrane</keyword>
<dbReference type="PANTHER" id="PTHR43478:SF1">
    <property type="entry name" value="NA+_H+ ANTIPORTER NHAC-LIKE C-TERMINAL DOMAIN-CONTAINING PROTEIN"/>
    <property type="match status" value="1"/>
</dbReference>
<dbReference type="EMBL" id="DQYG01000118">
    <property type="protein sequence ID" value="HDD31533.1"/>
    <property type="molecule type" value="Genomic_DNA"/>
</dbReference>
<proteinExistence type="predicted"/>